<dbReference type="GO" id="GO:0030983">
    <property type="term" value="F:mismatched DNA binding"/>
    <property type="evidence" value="ECO:0007669"/>
    <property type="project" value="InterPro"/>
</dbReference>
<dbReference type="InterPro" id="IPR000432">
    <property type="entry name" value="DNA_mismatch_repair_MutS_C"/>
</dbReference>
<dbReference type="Proteomes" id="UP000051906">
    <property type="component" value="Unassembled WGS sequence"/>
</dbReference>
<dbReference type="STRING" id="616990.IV54_GL001932"/>
<dbReference type="SMART" id="SM00533">
    <property type="entry name" value="MUTSd"/>
    <property type="match status" value="1"/>
</dbReference>
<dbReference type="Gene3D" id="3.40.50.300">
    <property type="entry name" value="P-loop containing nucleotide triphosphate hydrolases"/>
    <property type="match status" value="1"/>
</dbReference>
<evidence type="ECO:0000259" key="5">
    <source>
        <dbReference type="PROSITE" id="PS00486"/>
    </source>
</evidence>
<dbReference type="GO" id="GO:0005524">
    <property type="term" value="F:ATP binding"/>
    <property type="evidence" value="ECO:0007669"/>
    <property type="project" value="UniProtKB-KW"/>
</dbReference>
<keyword evidence="4" id="KW-0238">DNA-binding</keyword>
<evidence type="ECO:0000256" key="4">
    <source>
        <dbReference type="ARBA" id="ARBA00023125"/>
    </source>
</evidence>
<dbReference type="SMART" id="SM00382">
    <property type="entry name" value="AAA"/>
    <property type="match status" value="1"/>
</dbReference>
<dbReference type="GO" id="GO:0140664">
    <property type="term" value="F:ATP-dependent DNA damage sensor activity"/>
    <property type="evidence" value="ECO:0007669"/>
    <property type="project" value="InterPro"/>
</dbReference>
<evidence type="ECO:0000256" key="3">
    <source>
        <dbReference type="ARBA" id="ARBA00022840"/>
    </source>
</evidence>
<reference evidence="6 7" key="1">
    <citation type="journal article" date="2015" name="Genome Announc.">
        <title>Expanding the biotechnology potential of lactobacilli through comparative genomics of 213 strains and associated genera.</title>
        <authorList>
            <person name="Sun Z."/>
            <person name="Harris H.M."/>
            <person name="McCann A."/>
            <person name="Guo C."/>
            <person name="Argimon S."/>
            <person name="Zhang W."/>
            <person name="Yang X."/>
            <person name="Jeffery I.B."/>
            <person name="Cooney J.C."/>
            <person name="Kagawa T.F."/>
            <person name="Liu W."/>
            <person name="Song Y."/>
            <person name="Salvetti E."/>
            <person name="Wrobel A."/>
            <person name="Rasinkangas P."/>
            <person name="Parkhill J."/>
            <person name="Rea M.C."/>
            <person name="O'Sullivan O."/>
            <person name="Ritari J."/>
            <person name="Douillard F.P."/>
            <person name="Paul Ross R."/>
            <person name="Yang R."/>
            <person name="Briner A.E."/>
            <person name="Felis G.E."/>
            <person name="de Vos W.M."/>
            <person name="Barrangou R."/>
            <person name="Klaenhammer T.R."/>
            <person name="Caufield P.W."/>
            <person name="Cui Y."/>
            <person name="Zhang H."/>
            <person name="O'Toole P.W."/>
        </authorList>
    </citation>
    <scope>NUCLEOTIDE SEQUENCE [LARGE SCALE GENOMIC DNA]</scope>
    <source>
        <strain evidence="6 7">DSM 22467</strain>
    </source>
</reference>
<dbReference type="PROSITE" id="PS00486">
    <property type="entry name" value="DNA_MISMATCH_REPAIR_2"/>
    <property type="match status" value="1"/>
</dbReference>
<sequence length="519" mass="56956">MLQGEKMTLKQITQLDQILATVAQFTHSDRAANALQTAPNVTDIKTVRQQLKLTAEAHRLLANDVMLTYFDLDQLTALQTKLDQGLLLTAEQLGMVSDFLTNLQRLTTVLREHEQLAPGLTVMLASAKGLSGLQGRLTHVIVRGQVADDATPQLADIRRQIKKQRQQVQTTLTQFVQKHAKAVQSNRLITRNDRVCVQLKASYKNRFPGQVVDQSGTGSTVFFEPQAAAKKSAVLTSLINAESDEIYQLLATLTGDVLDHWDDLKANQDLLSDFDQTMAKGQYGLETDSHLPKLNTDQYIKIVAGRHPLLGPDAVPLNIELTSHQGLMITGANSGGKTVVLKTIALFALMVQFGLELPADKGTEMAVFSQFWVDIGDNQSLTAQLSTFAAEMTTLVDMTANIQANALVLLDEIGSGTDPEEGSALSISIIEYLRQQQATIIATTHFSAIKEYAVDCPTFMTATMAFDPKTLRPTYRLLLHQVGASEVVWLAERLGLAKPILEDTRRRLAAKSRVGQAGR</sequence>
<dbReference type="GO" id="GO:0016887">
    <property type="term" value="F:ATP hydrolysis activity"/>
    <property type="evidence" value="ECO:0007669"/>
    <property type="project" value="InterPro"/>
</dbReference>
<keyword evidence="1" id="KW-0547">Nucleotide-binding</keyword>
<keyword evidence="3" id="KW-0067">ATP-binding</keyword>
<protein>
    <submittedName>
        <fullName evidence="6">Muts2 family protein</fullName>
    </submittedName>
</protein>
<accession>A0A0R2LR51</accession>
<dbReference type="InterPro" id="IPR045076">
    <property type="entry name" value="MutS"/>
</dbReference>
<dbReference type="InterPro" id="IPR027417">
    <property type="entry name" value="P-loop_NTPase"/>
</dbReference>
<evidence type="ECO:0000313" key="7">
    <source>
        <dbReference type="Proteomes" id="UP000051906"/>
    </source>
</evidence>
<evidence type="ECO:0000256" key="1">
    <source>
        <dbReference type="ARBA" id="ARBA00022741"/>
    </source>
</evidence>
<dbReference type="InterPro" id="IPR007696">
    <property type="entry name" value="DNA_mismatch_repair_MutS_core"/>
</dbReference>
<keyword evidence="2" id="KW-0255">Endonuclease</keyword>
<dbReference type="InterPro" id="IPR005747">
    <property type="entry name" value="MutS2"/>
</dbReference>
<dbReference type="GO" id="GO:0004519">
    <property type="term" value="F:endonuclease activity"/>
    <property type="evidence" value="ECO:0007669"/>
    <property type="project" value="UniProtKB-KW"/>
</dbReference>
<keyword evidence="2" id="KW-0378">Hydrolase</keyword>
<proteinExistence type="predicted"/>
<dbReference type="PANTHER" id="PTHR48466:SF2">
    <property type="entry name" value="OS10G0509000 PROTEIN"/>
    <property type="match status" value="1"/>
</dbReference>
<keyword evidence="2" id="KW-0540">Nuclease</keyword>
<dbReference type="InterPro" id="IPR036187">
    <property type="entry name" value="DNA_mismatch_repair_MutS_sf"/>
</dbReference>
<dbReference type="PANTHER" id="PTHR48466">
    <property type="entry name" value="OS10G0509000 PROTEIN-RELATED"/>
    <property type="match status" value="1"/>
</dbReference>
<dbReference type="AlphaFoldDB" id="A0A0R2LR51"/>
<dbReference type="EMBL" id="JQCA01000051">
    <property type="protein sequence ID" value="KRO03865.1"/>
    <property type="molecule type" value="Genomic_DNA"/>
</dbReference>
<evidence type="ECO:0000313" key="6">
    <source>
        <dbReference type="EMBL" id="KRO03865.1"/>
    </source>
</evidence>
<keyword evidence="7" id="KW-1185">Reference proteome</keyword>
<dbReference type="GO" id="GO:0006298">
    <property type="term" value="P:mismatch repair"/>
    <property type="evidence" value="ECO:0007669"/>
    <property type="project" value="InterPro"/>
</dbReference>
<dbReference type="GO" id="GO:0045910">
    <property type="term" value="P:negative regulation of DNA recombination"/>
    <property type="evidence" value="ECO:0007669"/>
    <property type="project" value="InterPro"/>
</dbReference>
<dbReference type="PATRIC" id="fig|616990.3.peg.2046"/>
<organism evidence="6 7">
    <name type="scientific">Levilactobacillus paucivorans</name>
    <dbReference type="NCBI Taxonomy" id="616990"/>
    <lineage>
        <taxon>Bacteria</taxon>
        <taxon>Bacillati</taxon>
        <taxon>Bacillota</taxon>
        <taxon>Bacilli</taxon>
        <taxon>Lactobacillales</taxon>
        <taxon>Lactobacillaceae</taxon>
        <taxon>Levilactobacillus</taxon>
    </lineage>
</organism>
<dbReference type="InterPro" id="IPR003593">
    <property type="entry name" value="AAA+_ATPase"/>
</dbReference>
<dbReference type="SUPFAM" id="SSF48334">
    <property type="entry name" value="DNA repair protein MutS, domain III"/>
    <property type="match status" value="1"/>
</dbReference>
<gene>
    <name evidence="6" type="ORF">IV54_GL001932</name>
</gene>
<dbReference type="NCBIfam" id="TIGR01069">
    <property type="entry name" value="mutS2"/>
    <property type="match status" value="1"/>
</dbReference>
<name>A0A0R2LR51_9LACO</name>
<dbReference type="SMART" id="SM00534">
    <property type="entry name" value="MUTSac"/>
    <property type="match status" value="1"/>
</dbReference>
<dbReference type="SUPFAM" id="SSF52540">
    <property type="entry name" value="P-loop containing nucleoside triphosphate hydrolases"/>
    <property type="match status" value="1"/>
</dbReference>
<dbReference type="Pfam" id="PF00488">
    <property type="entry name" value="MutS_V"/>
    <property type="match status" value="1"/>
</dbReference>
<comment type="caution">
    <text evidence="6">The sequence shown here is derived from an EMBL/GenBank/DDBJ whole genome shotgun (WGS) entry which is preliminary data.</text>
</comment>
<evidence type="ECO:0000256" key="2">
    <source>
        <dbReference type="ARBA" id="ARBA00022759"/>
    </source>
</evidence>
<feature type="domain" description="DNA mismatch repair proteins mutS family" evidence="5">
    <location>
        <begin position="406"/>
        <end position="422"/>
    </location>
</feature>